<evidence type="ECO:0000256" key="4">
    <source>
        <dbReference type="ARBA" id="ARBA00022723"/>
    </source>
</evidence>
<feature type="domain" description="Alpha-D-phosphohexomutase alpha/beta/alpha" evidence="9">
    <location>
        <begin position="391"/>
        <end position="433"/>
    </location>
</feature>
<keyword evidence="5" id="KW-0460">Magnesium</keyword>
<dbReference type="PANTHER" id="PTHR45745:SF1">
    <property type="entry name" value="PHOSPHOGLUCOMUTASE 2B-RELATED"/>
    <property type="match status" value="1"/>
</dbReference>
<dbReference type="SUPFAM" id="SSF55957">
    <property type="entry name" value="Phosphoglucomutase, C-terminal domain"/>
    <property type="match status" value="1"/>
</dbReference>
<protein>
    <submittedName>
        <fullName evidence="10">Phospho-sugar mutase</fullName>
    </submittedName>
</protein>
<organism evidence="10 11">
    <name type="scientific">Intestinicryptomonas porci</name>
    <dbReference type="NCBI Taxonomy" id="2926320"/>
    <lineage>
        <taxon>Bacteria</taxon>
        <taxon>Pseudomonadati</taxon>
        <taxon>Verrucomicrobiota</taxon>
        <taxon>Opitutia</taxon>
        <taxon>Opitutales</taxon>
        <taxon>Intestinicryptomonaceae</taxon>
        <taxon>Intestinicryptomonas</taxon>
    </lineage>
</organism>
<comment type="caution">
    <text evidence="10">The sequence shown here is derived from an EMBL/GenBank/DDBJ whole genome shotgun (WGS) entry which is preliminary data.</text>
</comment>
<evidence type="ECO:0000259" key="9">
    <source>
        <dbReference type="Pfam" id="PF02880"/>
    </source>
</evidence>
<dbReference type="Pfam" id="PF02878">
    <property type="entry name" value="PGM_PMM_I"/>
    <property type="match status" value="1"/>
</dbReference>
<reference evidence="10 11" key="1">
    <citation type="submission" date="2022-03" db="EMBL/GenBank/DDBJ databases">
        <title>Novel taxa within the pig intestine.</title>
        <authorList>
            <person name="Wylensek D."/>
            <person name="Bishof K."/>
            <person name="Afrizal A."/>
            <person name="Clavel T."/>
        </authorList>
    </citation>
    <scope>NUCLEOTIDE SEQUENCE [LARGE SCALE GENOMIC DNA]</scope>
    <source>
        <strain evidence="10 11">CLA-KB-P66</strain>
    </source>
</reference>
<dbReference type="InterPro" id="IPR005846">
    <property type="entry name" value="A-D-PHexomutase_a/b/a-III"/>
</dbReference>
<evidence type="ECO:0000256" key="5">
    <source>
        <dbReference type="ARBA" id="ARBA00022842"/>
    </source>
</evidence>
<dbReference type="Gene3D" id="3.40.120.10">
    <property type="entry name" value="Alpha-D-Glucose-1,6-Bisphosphate, subunit A, domain 3"/>
    <property type="match status" value="3"/>
</dbReference>
<dbReference type="InterPro" id="IPR016055">
    <property type="entry name" value="A-D-PHexomutase_a/b/a-I/II/III"/>
</dbReference>
<dbReference type="Gene3D" id="3.30.310.50">
    <property type="entry name" value="Alpha-D-phosphohexomutase, C-terminal domain"/>
    <property type="match status" value="1"/>
</dbReference>
<dbReference type="PRINTS" id="PR00509">
    <property type="entry name" value="PGMPMM"/>
</dbReference>
<dbReference type="Pfam" id="PF02880">
    <property type="entry name" value="PGM_PMM_III"/>
    <property type="match status" value="2"/>
</dbReference>
<gene>
    <name evidence="10" type="ORF">MOX91_08410</name>
</gene>
<keyword evidence="4" id="KW-0479">Metal-binding</keyword>
<keyword evidence="6" id="KW-0413">Isomerase</keyword>
<feature type="domain" description="Alpha-D-phosphohexomutase alpha/beta/alpha" evidence="7">
    <location>
        <begin position="101"/>
        <end position="228"/>
    </location>
</feature>
<feature type="domain" description="Alpha-D-phosphohexomutase alpha/beta/alpha" evidence="8">
    <location>
        <begin position="253"/>
        <end position="354"/>
    </location>
</feature>
<name>A0ABU4WHZ6_9BACT</name>
<dbReference type="EMBL" id="JALBUT010000010">
    <property type="protein sequence ID" value="MDX8416191.1"/>
    <property type="molecule type" value="Genomic_DNA"/>
</dbReference>
<dbReference type="PANTHER" id="PTHR45745">
    <property type="entry name" value="PHOSPHOMANNOMUTASE 45A"/>
    <property type="match status" value="1"/>
</dbReference>
<dbReference type="Proteomes" id="UP001275932">
    <property type="component" value="Unassembled WGS sequence"/>
</dbReference>
<evidence type="ECO:0000259" key="8">
    <source>
        <dbReference type="Pfam" id="PF02879"/>
    </source>
</evidence>
<dbReference type="RefSeq" id="WP_370397646.1">
    <property type="nucleotide sequence ID" value="NZ_JALBUT010000010.1"/>
</dbReference>
<evidence type="ECO:0000313" key="11">
    <source>
        <dbReference type="Proteomes" id="UP001275932"/>
    </source>
</evidence>
<dbReference type="InterPro" id="IPR005844">
    <property type="entry name" value="A-D-PHexomutase_a/b/a-I"/>
</dbReference>
<comment type="similarity">
    <text evidence="2">Belongs to the phosphohexose mutase family.</text>
</comment>
<evidence type="ECO:0000313" key="10">
    <source>
        <dbReference type="EMBL" id="MDX8416191.1"/>
    </source>
</evidence>
<evidence type="ECO:0000256" key="2">
    <source>
        <dbReference type="ARBA" id="ARBA00010231"/>
    </source>
</evidence>
<dbReference type="InterPro" id="IPR036900">
    <property type="entry name" value="A-D-PHexomutase_C_sf"/>
</dbReference>
<evidence type="ECO:0000256" key="3">
    <source>
        <dbReference type="ARBA" id="ARBA00022553"/>
    </source>
</evidence>
<accession>A0ABU4WHZ6</accession>
<evidence type="ECO:0000259" key="7">
    <source>
        <dbReference type="Pfam" id="PF02878"/>
    </source>
</evidence>
<dbReference type="Pfam" id="PF02879">
    <property type="entry name" value="PGM_PMM_II"/>
    <property type="match status" value="1"/>
</dbReference>
<dbReference type="SUPFAM" id="SSF53738">
    <property type="entry name" value="Phosphoglucomutase, first 3 domains"/>
    <property type="match status" value="3"/>
</dbReference>
<evidence type="ECO:0000256" key="6">
    <source>
        <dbReference type="ARBA" id="ARBA00023235"/>
    </source>
</evidence>
<keyword evidence="11" id="KW-1185">Reference proteome</keyword>
<feature type="domain" description="Alpha-D-phosphohexomutase alpha/beta/alpha" evidence="9">
    <location>
        <begin position="459"/>
        <end position="515"/>
    </location>
</feature>
<dbReference type="CDD" id="cd05799">
    <property type="entry name" value="PGM2"/>
    <property type="match status" value="1"/>
</dbReference>
<keyword evidence="3" id="KW-0597">Phosphoprotein</keyword>
<evidence type="ECO:0000256" key="1">
    <source>
        <dbReference type="ARBA" id="ARBA00001946"/>
    </source>
</evidence>
<dbReference type="InterPro" id="IPR016066">
    <property type="entry name" value="A-D-PHexomutase_CS"/>
</dbReference>
<sequence>MDKQTEIINITKKSAACGLLLESACKNICEWVESGILQDWALSSVLELFEGKFYEELNDRFFKTIEFGTGGMRGRTIAKNKASFELGSVSSQGTPEHAAVGSNCMNDINVARATMGLFAYCKKWCDKNSLGAPKLVIAHDVRHFSRHFCELAASVWSKLGGVVKIFDGPRSTPQLSYTVIRSGATAGIVITASHNPSSDNGYKVYFSDGAQAAFEHADGIVSCVKSVDLKSVKDFLEIDLKNVETVEKSLEDSYIKSLEDCVIDKDIMRKNPPKIVFTPVHGTGAVLCPEVMRHFGLEPILQEEQMVMDPRFPTVKQPNPEYAETLSMAISLANDTGAECVVATDPDADRMGVAFRARNGEMRLLTGNMIGSLLCDYRISKMIEHGIITSPEKSAIIKTFVTSPLQDAIASSYEVKCINTLTGFKWIGAKLRDYQEELDRKIANLDYLNLSYLEKARLLQENSTFFVFGGEESYGFLGTDSVRDKDANMAVIMFSELLAYLKSAGKTVDEYLDEIYLRNGYFLEDLKSVYKEGASGSAYIRDFLNMLEISPLESVGGVKVASVLNFSKDDVFDADGKKIAKEKFFFYKLENGYSFAIRASGTEPKIKFYAFARENVNSAAELGGAKADARKNLTALLNAIEEIFNSYKA</sequence>
<proteinExistence type="inferred from homology"/>
<comment type="cofactor">
    <cofactor evidence="1">
        <name>Mg(2+)</name>
        <dbReference type="ChEBI" id="CHEBI:18420"/>
    </cofactor>
</comment>
<dbReference type="PROSITE" id="PS00710">
    <property type="entry name" value="PGM_PMM"/>
    <property type="match status" value="1"/>
</dbReference>
<dbReference type="InterPro" id="IPR005845">
    <property type="entry name" value="A-D-PHexomutase_a/b/a-II"/>
</dbReference>
<dbReference type="InterPro" id="IPR005841">
    <property type="entry name" value="Alpha-D-phosphohexomutase_SF"/>
</dbReference>